<dbReference type="PANTHER" id="PTHR43617:SF38">
    <property type="entry name" value="N-ACETYLTRANSFERASE DOMAIN-CONTAINING PROTEIN"/>
    <property type="match status" value="1"/>
</dbReference>
<protein>
    <submittedName>
        <fullName evidence="2">GNAT family N-acetyltransferase</fullName>
    </submittedName>
</protein>
<comment type="caution">
    <text evidence="2">The sequence shown here is derived from an EMBL/GenBank/DDBJ whole genome shotgun (WGS) entry which is preliminary data.</text>
</comment>
<dbReference type="PROSITE" id="PS51186">
    <property type="entry name" value="GNAT"/>
    <property type="match status" value="1"/>
</dbReference>
<dbReference type="SUPFAM" id="SSF55729">
    <property type="entry name" value="Acyl-CoA N-acyltransferases (Nat)"/>
    <property type="match status" value="1"/>
</dbReference>
<organism evidence="2 3">
    <name type="scientific">Gracilibacillus thailandensis</name>
    <dbReference type="NCBI Taxonomy" id="563735"/>
    <lineage>
        <taxon>Bacteria</taxon>
        <taxon>Bacillati</taxon>
        <taxon>Bacillota</taxon>
        <taxon>Bacilli</taxon>
        <taxon>Bacillales</taxon>
        <taxon>Bacillaceae</taxon>
        <taxon>Gracilibacillus</taxon>
    </lineage>
</organism>
<dbReference type="PANTHER" id="PTHR43617">
    <property type="entry name" value="L-AMINO ACID N-ACETYLTRANSFERASE"/>
    <property type="match status" value="1"/>
</dbReference>
<reference evidence="2 3" key="1">
    <citation type="submission" date="2019-10" db="EMBL/GenBank/DDBJ databases">
        <title>Gracilibacillus salitolerans sp. nov., a moderate halophile isolated from a saline soil in northwest China.</title>
        <authorList>
            <person name="Gan L."/>
        </authorList>
    </citation>
    <scope>NUCLEOTIDE SEQUENCE [LARGE SCALE GENOMIC DNA]</scope>
    <source>
        <strain evidence="2 3">TP2-8</strain>
    </source>
</reference>
<dbReference type="Gene3D" id="3.40.630.30">
    <property type="match status" value="1"/>
</dbReference>
<keyword evidence="3" id="KW-1185">Reference proteome</keyword>
<evidence type="ECO:0000313" key="3">
    <source>
        <dbReference type="Proteomes" id="UP000435187"/>
    </source>
</evidence>
<dbReference type="InterPro" id="IPR000182">
    <property type="entry name" value="GNAT_dom"/>
</dbReference>
<dbReference type="EMBL" id="WJEE01000001">
    <property type="protein sequence ID" value="MRI64804.1"/>
    <property type="molecule type" value="Genomic_DNA"/>
</dbReference>
<dbReference type="InterPro" id="IPR050276">
    <property type="entry name" value="MshD_Acetyltransferase"/>
</dbReference>
<feature type="domain" description="N-acetyltransferase" evidence="1">
    <location>
        <begin position="3"/>
        <end position="165"/>
    </location>
</feature>
<keyword evidence="2" id="KW-0808">Transferase</keyword>
<evidence type="ECO:0000313" key="2">
    <source>
        <dbReference type="EMBL" id="MRI64804.1"/>
    </source>
</evidence>
<accession>A0A6N7QTE3</accession>
<proteinExistence type="predicted"/>
<dbReference type="Pfam" id="PF00583">
    <property type="entry name" value="Acetyltransf_1"/>
    <property type="match status" value="1"/>
</dbReference>
<dbReference type="AlphaFoldDB" id="A0A6N7QTE3"/>
<dbReference type="InterPro" id="IPR016181">
    <property type="entry name" value="Acyl_CoA_acyltransferase"/>
</dbReference>
<dbReference type="RefSeq" id="WP_153833700.1">
    <property type="nucleotide sequence ID" value="NZ_JBHUMW010000007.1"/>
</dbReference>
<dbReference type="GO" id="GO:0016747">
    <property type="term" value="F:acyltransferase activity, transferring groups other than amino-acyl groups"/>
    <property type="evidence" value="ECO:0007669"/>
    <property type="project" value="InterPro"/>
</dbReference>
<sequence length="165" mass="18904">MNIIIEKAREEHAEAIANICSTGWKQTVAGKLSEEYQKKNIAFWYNHERVKKDITQGTYTHVALDNSKVVGVIGGGMTKPDTGEVFVLYVDESYRYKGIGKQLLTALTKQQIEKGVSEQWVSVQEDNYRAIPFYEARGFVYREKRTTTTETGENQVSIRYLRKAK</sequence>
<name>A0A6N7QTE3_9BACI</name>
<dbReference type="Proteomes" id="UP000435187">
    <property type="component" value="Unassembled WGS sequence"/>
</dbReference>
<gene>
    <name evidence="2" type="ORF">GH885_00400</name>
</gene>
<dbReference type="CDD" id="cd04301">
    <property type="entry name" value="NAT_SF"/>
    <property type="match status" value="1"/>
</dbReference>
<evidence type="ECO:0000259" key="1">
    <source>
        <dbReference type="PROSITE" id="PS51186"/>
    </source>
</evidence>